<keyword evidence="4 11" id="KW-0964">Secreted</keyword>
<dbReference type="SUPFAM" id="SSF49452">
    <property type="entry name" value="Starch-binding domain-like"/>
    <property type="match status" value="1"/>
</dbReference>
<dbReference type="Pfam" id="PF14686">
    <property type="entry name" value="fn3_3"/>
    <property type="match status" value="1"/>
</dbReference>
<evidence type="ECO:0000256" key="5">
    <source>
        <dbReference type="ARBA" id="ARBA00022729"/>
    </source>
</evidence>
<name>A0A9W4KF78_9EURO</name>
<dbReference type="InterPro" id="IPR013784">
    <property type="entry name" value="Carb-bd-like_fold"/>
</dbReference>
<dbReference type="CDD" id="cd10317">
    <property type="entry name" value="RGL4_C"/>
    <property type="match status" value="1"/>
</dbReference>
<evidence type="ECO:0000256" key="9">
    <source>
        <dbReference type="ARBA" id="ARBA00023316"/>
    </source>
</evidence>
<evidence type="ECO:0000256" key="12">
    <source>
        <dbReference type="SAM" id="SignalP"/>
    </source>
</evidence>
<keyword evidence="10 11" id="KW-0624">Polysaccharide degradation</keyword>
<comment type="similarity">
    <text evidence="3 11">Belongs to the polysaccharide lyase 4 family.</text>
</comment>
<protein>
    <recommendedName>
        <fullName evidence="11">Rhamnogalacturonate lyase</fullName>
        <ecNumber evidence="11">4.2.2.23</ecNumber>
    </recommendedName>
</protein>
<dbReference type="InterPro" id="IPR016590">
    <property type="entry name" value="Rhamnogalacturonase_B"/>
</dbReference>
<proteinExistence type="inferred from homology"/>
<dbReference type="InterPro" id="IPR008979">
    <property type="entry name" value="Galactose-bd-like_sf"/>
</dbReference>
<feature type="domain" description="Rhamnogalacturonan lyase" evidence="14">
    <location>
        <begin position="365"/>
        <end position="525"/>
    </location>
</feature>
<evidence type="ECO:0000256" key="11">
    <source>
        <dbReference type="PIRNR" id="PIRNR011794"/>
    </source>
</evidence>
<dbReference type="Gene3D" id="2.60.40.1120">
    <property type="entry name" value="Carboxypeptidase-like, regulatory domain"/>
    <property type="match status" value="1"/>
</dbReference>
<accession>A0A9W4KF78</accession>
<dbReference type="InterPro" id="IPR029411">
    <property type="entry name" value="RG-lyase_III"/>
</dbReference>
<dbReference type="Gene3D" id="2.70.98.10">
    <property type="match status" value="1"/>
</dbReference>
<evidence type="ECO:0000256" key="10">
    <source>
        <dbReference type="ARBA" id="ARBA00023326"/>
    </source>
</evidence>
<comment type="caution">
    <text evidence="16">The sequence shown here is derived from an EMBL/GenBank/DDBJ whole genome shotgun (WGS) entry which is preliminary data.</text>
</comment>
<dbReference type="Gene3D" id="2.60.120.260">
    <property type="entry name" value="Galactose-binding domain-like"/>
    <property type="match status" value="1"/>
</dbReference>
<dbReference type="InterPro" id="IPR029413">
    <property type="entry name" value="RG-lyase_II"/>
</dbReference>
<dbReference type="AlphaFoldDB" id="A0A9W4KF78"/>
<keyword evidence="5 12" id="KW-0732">Signal</keyword>
<evidence type="ECO:0000256" key="2">
    <source>
        <dbReference type="ARBA" id="ARBA00004613"/>
    </source>
</evidence>
<dbReference type="GO" id="GO:0030246">
    <property type="term" value="F:carbohydrate binding"/>
    <property type="evidence" value="ECO:0007669"/>
    <property type="project" value="UniProtKB-UniRule"/>
</dbReference>
<sequence>MLFWTAVLSAALVTGLTVKETDDGVIVDVEGDDAFVVTIDNSGSISSLQYRKTEYQYSGTLSHIASGLGSDASVTYKTEGDYAVVSATIDDDEFNLTHYYVFQGGLSAIYMGTNSLSQPSVGELRYIARLVNLPEAYKEGGVSDITGGEVVEGEDVFLVDGETRSKFYSSERFIDDSVYCAYTSDSSVHACFLSDTRSREKSSGGPFFRDIDLNLGSDYHSVTYYMNSGHVQTEEYRTGFFGPYILSFSGSSIPSWSDFDTSFFDDLKLDGYAGSSGRGVVSGSVSGTADSLPAIVHFYNDDYQSWTNASDGSFTSPEIVEGSYTVALYQDELLAATTTVAVSAGATATASISATNEIITADRTTIFQIGEYDGTPSGLLNADKQLRMHPSDDRMSDWNPTPFVVGSSEDSSFPMALFADVNNNFEIQFTVDGTIDADKVTVRVATTLSFAGGRPQITLNNDECDAPDAPITIDSRGVTRGAYRGHGDVHTCSFDAASVVDGENSVYIAVISGSSGEEFLSPNFVMPCFLLYFVWFGVDWANDSYPGG</sequence>
<comment type="subcellular location">
    <subcellularLocation>
        <location evidence="2 11">Secreted</location>
    </subcellularLocation>
</comment>
<evidence type="ECO:0000259" key="14">
    <source>
        <dbReference type="Pfam" id="PF14683"/>
    </source>
</evidence>
<evidence type="ECO:0000259" key="15">
    <source>
        <dbReference type="Pfam" id="PF14686"/>
    </source>
</evidence>
<dbReference type="InterPro" id="IPR014718">
    <property type="entry name" value="GH-type_carb-bd"/>
</dbReference>
<evidence type="ECO:0000313" key="16">
    <source>
        <dbReference type="EMBL" id="CAG8903135.1"/>
    </source>
</evidence>
<dbReference type="SUPFAM" id="SSF74650">
    <property type="entry name" value="Galactose mutarotase-like"/>
    <property type="match status" value="1"/>
</dbReference>
<dbReference type="EC" id="4.2.2.23" evidence="11"/>
<dbReference type="PIRSF" id="PIRSF011794">
    <property type="entry name" value="Rhamnogalacturonase_B"/>
    <property type="match status" value="1"/>
</dbReference>
<dbReference type="GO" id="GO:0071555">
    <property type="term" value="P:cell wall organization"/>
    <property type="evidence" value="ECO:0007669"/>
    <property type="project" value="UniProtKB-UniRule"/>
</dbReference>
<dbReference type="CDD" id="cd10316">
    <property type="entry name" value="RGL4_M"/>
    <property type="match status" value="1"/>
</dbReference>
<organism evidence="16 17">
    <name type="scientific">Penicillium egyptiacum</name>
    <dbReference type="NCBI Taxonomy" id="1303716"/>
    <lineage>
        <taxon>Eukaryota</taxon>
        <taxon>Fungi</taxon>
        <taxon>Dikarya</taxon>
        <taxon>Ascomycota</taxon>
        <taxon>Pezizomycotina</taxon>
        <taxon>Eurotiomycetes</taxon>
        <taxon>Eurotiomycetidae</taxon>
        <taxon>Eurotiales</taxon>
        <taxon>Aspergillaceae</taxon>
        <taxon>Penicillium</taxon>
    </lineage>
</organism>
<evidence type="ECO:0000256" key="7">
    <source>
        <dbReference type="ARBA" id="ARBA00023239"/>
    </source>
</evidence>
<gene>
    <name evidence="16" type="ORF">PEGY_LOCUS7114</name>
</gene>
<dbReference type="Pfam" id="PF09284">
    <property type="entry name" value="RhgB_N"/>
    <property type="match status" value="1"/>
</dbReference>
<dbReference type="SUPFAM" id="SSF49785">
    <property type="entry name" value="Galactose-binding domain-like"/>
    <property type="match status" value="1"/>
</dbReference>
<evidence type="ECO:0000313" key="17">
    <source>
        <dbReference type="Proteomes" id="UP001154252"/>
    </source>
</evidence>
<dbReference type="GO" id="GO:0005576">
    <property type="term" value="C:extracellular region"/>
    <property type="evidence" value="ECO:0007669"/>
    <property type="project" value="UniProtKB-SubCell"/>
</dbReference>
<feature type="domain" description="Rhamnogalacturonan lyase" evidence="15">
    <location>
        <begin position="278"/>
        <end position="349"/>
    </location>
</feature>
<dbReference type="GO" id="GO:0102210">
    <property type="term" value="F:rhamnogalacturonan endolyase activity"/>
    <property type="evidence" value="ECO:0007669"/>
    <property type="project" value="UniProtKB-UniRule"/>
</dbReference>
<dbReference type="InterPro" id="IPR015364">
    <property type="entry name" value="RhgB_N"/>
</dbReference>
<keyword evidence="7 11" id="KW-0456">Lyase</keyword>
<reference evidence="16" key="1">
    <citation type="submission" date="2021-07" db="EMBL/GenBank/DDBJ databases">
        <authorList>
            <person name="Branca A.L. A."/>
        </authorList>
    </citation>
    <scope>NUCLEOTIDE SEQUENCE</scope>
</reference>
<comment type="catalytic activity">
    <reaction evidence="1 11">
        <text>Endotype eliminative cleavage of L-alpha-rhamnopyranosyl-(1-&gt;4)-alpha-D-galactopyranosyluronic acid bonds of rhamnogalacturonan I domains in ramified hairy regions of pectin leaving L-rhamnopyranose at the reducing end and 4-deoxy-4,5-unsaturated D-galactopyranosyluronic acid at the non-reducing end.</text>
        <dbReference type="EC" id="4.2.2.23"/>
    </reaction>
</comment>
<dbReference type="GO" id="GO:0045490">
    <property type="term" value="P:pectin catabolic process"/>
    <property type="evidence" value="ECO:0007669"/>
    <property type="project" value="TreeGrafter"/>
</dbReference>
<dbReference type="EMBL" id="CAJVRC010000880">
    <property type="protein sequence ID" value="CAG8903135.1"/>
    <property type="molecule type" value="Genomic_DNA"/>
</dbReference>
<dbReference type="OrthoDB" id="114708at2759"/>
<keyword evidence="17" id="KW-1185">Reference proteome</keyword>
<keyword evidence="9 11" id="KW-0961">Cell wall biogenesis/degradation</keyword>
<evidence type="ECO:0000256" key="1">
    <source>
        <dbReference type="ARBA" id="ARBA00001324"/>
    </source>
</evidence>
<evidence type="ECO:0000256" key="3">
    <source>
        <dbReference type="ARBA" id="ARBA00010418"/>
    </source>
</evidence>
<feature type="chain" id="PRO_5040726318" description="Rhamnogalacturonate lyase" evidence="12">
    <location>
        <begin position="16"/>
        <end position="548"/>
    </location>
</feature>
<evidence type="ECO:0000256" key="4">
    <source>
        <dbReference type="ARBA" id="ARBA00022525"/>
    </source>
</evidence>
<dbReference type="Proteomes" id="UP001154252">
    <property type="component" value="Unassembled WGS sequence"/>
</dbReference>
<feature type="signal peptide" evidence="12">
    <location>
        <begin position="1"/>
        <end position="15"/>
    </location>
</feature>
<dbReference type="PANTHER" id="PTHR36574:SF1">
    <property type="entry name" value="RHAMNOGALACTURONATE LYASE-RELATED"/>
    <property type="match status" value="1"/>
</dbReference>
<dbReference type="PANTHER" id="PTHR36574">
    <property type="entry name" value="RHAMNOGALACTURONATE LYASE-RELATED"/>
    <property type="match status" value="1"/>
</dbReference>
<dbReference type="InterPro" id="IPR011013">
    <property type="entry name" value="Gal_mutarotase_sf_dom"/>
</dbReference>
<evidence type="ECO:0000256" key="8">
    <source>
        <dbReference type="ARBA" id="ARBA00023277"/>
    </source>
</evidence>
<keyword evidence="8 11" id="KW-0119">Carbohydrate metabolism</keyword>
<dbReference type="Pfam" id="PF14683">
    <property type="entry name" value="CBM-like"/>
    <property type="match status" value="1"/>
</dbReference>
<feature type="domain" description="Rhamnogalacturonase B N-terminal" evidence="13">
    <location>
        <begin position="18"/>
        <end position="271"/>
    </location>
</feature>
<evidence type="ECO:0000259" key="13">
    <source>
        <dbReference type="Pfam" id="PF09284"/>
    </source>
</evidence>
<keyword evidence="6" id="KW-1015">Disulfide bond</keyword>
<evidence type="ECO:0000256" key="6">
    <source>
        <dbReference type="ARBA" id="ARBA00023157"/>
    </source>
</evidence>